<dbReference type="GO" id="GO:0043626">
    <property type="term" value="C:PCNA complex"/>
    <property type="evidence" value="ECO:0007669"/>
    <property type="project" value="TreeGrafter"/>
</dbReference>
<keyword evidence="5 7" id="KW-0539">Nucleus</keyword>
<keyword evidence="3 8" id="KW-0235">DNA replication</keyword>
<evidence type="ECO:0000256" key="3">
    <source>
        <dbReference type="ARBA" id="ARBA00022705"/>
    </source>
</evidence>
<evidence type="ECO:0000256" key="5">
    <source>
        <dbReference type="ARBA" id="ARBA00023242"/>
    </source>
</evidence>
<dbReference type="FunCoup" id="A0A448YSV6">
    <property type="interactions" value="1125"/>
</dbReference>
<proteinExistence type="inferred from homology"/>
<dbReference type="PANTHER" id="PTHR11352">
    <property type="entry name" value="PROLIFERATING CELL NUCLEAR ANTIGEN"/>
    <property type="match status" value="1"/>
</dbReference>
<gene>
    <name evidence="11" type="ORF">BRENAR_LOCUS4728</name>
</gene>
<evidence type="ECO:0000259" key="10">
    <source>
        <dbReference type="Pfam" id="PF02747"/>
    </source>
</evidence>
<accession>A0A448YSV6</accession>
<organism evidence="11 12">
    <name type="scientific">Brettanomyces naardenensis</name>
    <name type="common">Yeast</name>
    <dbReference type="NCBI Taxonomy" id="13370"/>
    <lineage>
        <taxon>Eukaryota</taxon>
        <taxon>Fungi</taxon>
        <taxon>Dikarya</taxon>
        <taxon>Ascomycota</taxon>
        <taxon>Saccharomycotina</taxon>
        <taxon>Pichiomycetes</taxon>
        <taxon>Pichiales</taxon>
        <taxon>Pichiaceae</taxon>
        <taxon>Brettanomyces</taxon>
    </lineage>
</organism>
<dbReference type="NCBIfam" id="TIGR00590">
    <property type="entry name" value="pcna"/>
    <property type="match status" value="1"/>
</dbReference>
<dbReference type="Pfam" id="PF02747">
    <property type="entry name" value="PCNA_C"/>
    <property type="match status" value="1"/>
</dbReference>
<dbReference type="GO" id="GO:0003677">
    <property type="term" value="F:DNA binding"/>
    <property type="evidence" value="ECO:0007669"/>
    <property type="project" value="UniProtKB-KW"/>
</dbReference>
<sequence length="260" mass="28915">MLEGKFETASTMKKVIEAIKDSVKLCNLNCSQNDGITVQAIDDSRVLLIALKLDPSCFQEFRCDKDLVLGLDLESLSKILRQGNPEDYLTLIAEDSPDSLLIVFEDSKKDRISEFSLKLMDIDSDVLTIDEMEHDCAITLPAAAFAKVARDMKTLSESLQILVTKDSVKFKADGSIGTGSVILRARTNLDDTKESILIDLNKPVNLTFGAKYLNDIVKATPLADTVTIKLTDKAPAMFEYKLQGGFLRYYLAPKFEDEEE</sequence>
<dbReference type="SUPFAM" id="SSF55979">
    <property type="entry name" value="DNA clamp"/>
    <property type="match status" value="2"/>
</dbReference>
<comment type="function">
    <text evidence="6">This protein is an auxiliary protein of DNA polymerase delta and is involved in the control of eukaryotic DNA replication by increasing the polymerase's processibility during elongation of the leading strand. Involved in DNA repair.</text>
</comment>
<comment type="similarity">
    <text evidence="2 8">Belongs to the PCNA family.</text>
</comment>
<dbReference type="InterPro" id="IPR022659">
    <property type="entry name" value="Pr_cel_nuc_antig_CS"/>
</dbReference>
<dbReference type="InParanoid" id="A0A448YSV6"/>
<dbReference type="Pfam" id="PF00705">
    <property type="entry name" value="PCNA_N"/>
    <property type="match status" value="1"/>
</dbReference>
<evidence type="ECO:0000259" key="9">
    <source>
        <dbReference type="Pfam" id="PF00705"/>
    </source>
</evidence>
<dbReference type="Gene3D" id="3.10.150.10">
    <property type="entry name" value="DNA Polymerase III, subunit A, domain 2"/>
    <property type="match status" value="2"/>
</dbReference>
<dbReference type="InterPro" id="IPR046938">
    <property type="entry name" value="DNA_clamp_sf"/>
</dbReference>
<evidence type="ECO:0000256" key="2">
    <source>
        <dbReference type="ARBA" id="ARBA00010462"/>
    </source>
</evidence>
<dbReference type="GO" id="GO:0006273">
    <property type="term" value="P:lagging strand elongation"/>
    <property type="evidence" value="ECO:0007669"/>
    <property type="project" value="UniProtKB-ARBA"/>
</dbReference>
<dbReference type="GO" id="GO:0006272">
    <property type="term" value="P:leading strand elongation"/>
    <property type="evidence" value="ECO:0007669"/>
    <property type="project" value="TreeGrafter"/>
</dbReference>
<dbReference type="HAMAP" id="MF_00317">
    <property type="entry name" value="DNApol_clamp_arch"/>
    <property type="match status" value="1"/>
</dbReference>
<dbReference type="GO" id="GO:0006275">
    <property type="term" value="P:regulation of DNA replication"/>
    <property type="evidence" value="ECO:0007669"/>
    <property type="project" value="InterPro"/>
</dbReference>
<dbReference type="GO" id="GO:0006298">
    <property type="term" value="P:mismatch repair"/>
    <property type="evidence" value="ECO:0007669"/>
    <property type="project" value="TreeGrafter"/>
</dbReference>
<dbReference type="PRINTS" id="PR00339">
    <property type="entry name" value="PCNACYCLIN"/>
</dbReference>
<dbReference type="OrthoDB" id="534348at2759"/>
<dbReference type="InterPro" id="IPR000730">
    <property type="entry name" value="Pr_cel_nuc_antig"/>
</dbReference>
<protein>
    <recommendedName>
        <fullName evidence="7">DNA sliding clamp PCNA</fullName>
    </recommendedName>
</protein>
<dbReference type="GO" id="GO:0070987">
    <property type="term" value="P:error-free translesion synthesis"/>
    <property type="evidence" value="ECO:0007669"/>
    <property type="project" value="UniProtKB-ARBA"/>
</dbReference>
<dbReference type="Proteomes" id="UP000290900">
    <property type="component" value="Unassembled WGS sequence"/>
</dbReference>
<feature type="domain" description="Proliferating cell nuclear antigen PCNA C-terminal" evidence="10">
    <location>
        <begin position="129"/>
        <end position="254"/>
    </location>
</feature>
<evidence type="ECO:0000256" key="8">
    <source>
        <dbReference type="RuleBase" id="RU003671"/>
    </source>
</evidence>
<dbReference type="CDD" id="cd00577">
    <property type="entry name" value="PCNA"/>
    <property type="match status" value="1"/>
</dbReference>
<dbReference type="EMBL" id="CAACVR010000067">
    <property type="protein sequence ID" value="VEU23999.1"/>
    <property type="molecule type" value="Genomic_DNA"/>
</dbReference>
<keyword evidence="12" id="KW-1185">Reference proteome</keyword>
<dbReference type="FunFam" id="3.10.150.10:FF:000006">
    <property type="entry name" value="Proliferating cell nuclear antigen"/>
    <property type="match status" value="1"/>
</dbReference>
<dbReference type="InterPro" id="IPR022648">
    <property type="entry name" value="Pr_cel_nuc_antig_N"/>
</dbReference>
<comment type="function">
    <text evidence="7">This protein is an auxiliary protein of DNA polymerase delta and is involved in the control of eukaryotic DNA replication by increasing the polymerase's processivity during elongation of the leading strand.</text>
</comment>
<dbReference type="AlphaFoldDB" id="A0A448YSV6"/>
<evidence type="ECO:0000256" key="4">
    <source>
        <dbReference type="ARBA" id="ARBA00023125"/>
    </source>
</evidence>
<dbReference type="InterPro" id="IPR022649">
    <property type="entry name" value="Pr_cel_nuc_antig_C"/>
</dbReference>
<evidence type="ECO:0000256" key="6">
    <source>
        <dbReference type="ARBA" id="ARBA00054163"/>
    </source>
</evidence>
<dbReference type="GO" id="GO:0030337">
    <property type="term" value="F:DNA polymerase processivity factor activity"/>
    <property type="evidence" value="ECO:0007669"/>
    <property type="project" value="InterPro"/>
</dbReference>
<name>A0A448YSV6_BRENA</name>
<reference evidence="11 12" key="1">
    <citation type="submission" date="2018-12" db="EMBL/GenBank/DDBJ databases">
        <authorList>
            <person name="Tiukova I."/>
            <person name="Dainat J."/>
        </authorList>
    </citation>
    <scope>NUCLEOTIDE SEQUENCE [LARGE SCALE GENOMIC DNA]</scope>
</reference>
<evidence type="ECO:0000256" key="1">
    <source>
        <dbReference type="ARBA" id="ARBA00004123"/>
    </source>
</evidence>
<comment type="subcellular location">
    <subcellularLocation>
        <location evidence="1 7">Nucleus</location>
    </subcellularLocation>
</comment>
<evidence type="ECO:0000313" key="11">
    <source>
        <dbReference type="EMBL" id="VEU23999.1"/>
    </source>
</evidence>
<evidence type="ECO:0000313" key="12">
    <source>
        <dbReference type="Proteomes" id="UP000290900"/>
    </source>
</evidence>
<dbReference type="STRING" id="13370.A0A448YSV6"/>
<feature type="domain" description="Proliferating cell nuclear antigen PCNA N-terminal" evidence="9">
    <location>
        <begin position="1"/>
        <end position="125"/>
    </location>
</feature>
<dbReference type="PROSITE" id="PS01251">
    <property type="entry name" value="PCNA_1"/>
    <property type="match status" value="1"/>
</dbReference>
<keyword evidence="4 8" id="KW-0238">DNA-binding</keyword>
<evidence type="ECO:0000256" key="7">
    <source>
        <dbReference type="RuleBase" id="RU000641"/>
    </source>
</evidence>
<dbReference type="PANTHER" id="PTHR11352:SF0">
    <property type="entry name" value="PROLIFERATING CELL NUCLEAR ANTIGEN"/>
    <property type="match status" value="1"/>
</dbReference>